<dbReference type="Proteomes" id="UP000243975">
    <property type="component" value="Unassembled WGS sequence"/>
</dbReference>
<keyword evidence="2" id="KW-0413">Isomerase</keyword>
<dbReference type="InterPro" id="IPR016088">
    <property type="entry name" value="Chalcone_isomerase_3-sand"/>
</dbReference>
<dbReference type="Gene3D" id="3.50.70.10">
    <property type="match status" value="1"/>
</dbReference>
<dbReference type="Gramene" id="KVH92869">
    <property type="protein sequence ID" value="KVH92869"/>
    <property type="gene ID" value="Ccrd_005137"/>
</dbReference>
<evidence type="ECO:0000256" key="1">
    <source>
        <dbReference type="SAM" id="MobiDB-lite"/>
    </source>
</evidence>
<dbReference type="PANTHER" id="PTHR47589:SF4">
    <property type="entry name" value="FATTY-ACID-BINDING PROTEIN 1-LIKE"/>
    <property type="match status" value="1"/>
</dbReference>
<dbReference type="PANTHER" id="PTHR47589">
    <property type="entry name" value="FATTY-ACID-BINDING PROTEIN 1"/>
    <property type="match status" value="1"/>
</dbReference>
<dbReference type="InterPro" id="IPR036298">
    <property type="entry name" value="Chalcone_isomerase_sf"/>
</dbReference>
<dbReference type="GO" id="GO:0005504">
    <property type="term" value="F:fatty acid binding"/>
    <property type="evidence" value="ECO:0007669"/>
    <property type="project" value="TreeGrafter"/>
</dbReference>
<protein>
    <submittedName>
        <fullName evidence="2">Chalcone isomerase</fullName>
    </submittedName>
</protein>
<accession>A0A103XLC9</accession>
<reference evidence="2 3" key="1">
    <citation type="journal article" date="2016" name="Sci. Rep.">
        <title>The genome sequence of the outbreeding globe artichoke constructed de novo incorporating a phase-aware low-pass sequencing strategy of F1 progeny.</title>
        <authorList>
            <person name="Scaglione D."/>
            <person name="Reyes-Chin-Wo S."/>
            <person name="Acquadro A."/>
            <person name="Froenicke L."/>
            <person name="Portis E."/>
            <person name="Beitel C."/>
            <person name="Tirone M."/>
            <person name="Mauro R."/>
            <person name="Lo Monaco A."/>
            <person name="Mauromicale G."/>
            <person name="Faccioli P."/>
            <person name="Cattivelli L."/>
            <person name="Rieseberg L."/>
            <person name="Michelmore R."/>
            <person name="Lanteri S."/>
        </authorList>
    </citation>
    <scope>NUCLEOTIDE SEQUENCE [LARGE SCALE GENOMIC DNA]</scope>
    <source>
        <strain evidence="2">2C</strain>
    </source>
</reference>
<dbReference type="OMA" id="VICITKL"/>
<dbReference type="STRING" id="59895.A0A103XLC9"/>
<dbReference type="GO" id="GO:0009570">
    <property type="term" value="C:chloroplast stroma"/>
    <property type="evidence" value="ECO:0007669"/>
    <property type="project" value="TreeGrafter"/>
</dbReference>
<evidence type="ECO:0000313" key="2">
    <source>
        <dbReference type="EMBL" id="KVH92869.1"/>
    </source>
</evidence>
<evidence type="ECO:0000313" key="3">
    <source>
        <dbReference type="Proteomes" id="UP000243975"/>
    </source>
</evidence>
<sequence length="189" mass="21241">MNSNTSSITKGQDTNDKEKRIVNGETGEMEEKLQNEEMLVEIEPKTGISFSIKLSDGKQLKAMGVRKKKLLGFSIRIYSFGIYADNQKLVGVMKSKIVESPTKTTKEMYRMVIDSAVGITVKMVIVFANLTMSMVRKNFNEGLAAAIRKLGGEKNEELMKRAYVYLYLGDDPLDKEAKEKFGMSLISLF</sequence>
<gene>
    <name evidence="2" type="ORF">Ccrd_005137</name>
</gene>
<dbReference type="GO" id="GO:0006631">
    <property type="term" value="P:fatty acid metabolic process"/>
    <property type="evidence" value="ECO:0007669"/>
    <property type="project" value="TreeGrafter"/>
</dbReference>
<feature type="compositionally biased region" description="Polar residues" evidence="1">
    <location>
        <begin position="1"/>
        <end position="12"/>
    </location>
</feature>
<dbReference type="GO" id="GO:0016872">
    <property type="term" value="F:intramolecular lyase activity"/>
    <property type="evidence" value="ECO:0007669"/>
    <property type="project" value="InterPro"/>
</dbReference>
<organism evidence="2 3">
    <name type="scientific">Cynara cardunculus var. scolymus</name>
    <name type="common">Globe artichoke</name>
    <name type="synonym">Cynara scolymus</name>
    <dbReference type="NCBI Taxonomy" id="59895"/>
    <lineage>
        <taxon>Eukaryota</taxon>
        <taxon>Viridiplantae</taxon>
        <taxon>Streptophyta</taxon>
        <taxon>Embryophyta</taxon>
        <taxon>Tracheophyta</taxon>
        <taxon>Spermatophyta</taxon>
        <taxon>Magnoliopsida</taxon>
        <taxon>eudicotyledons</taxon>
        <taxon>Gunneridae</taxon>
        <taxon>Pentapetalae</taxon>
        <taxon>asterids</taxon>
        <taxon>campanulids</taxon>
        <taxon>Asterales</taxon>
        <taxon>Asteraceae</taxon>
        <taxon>Carduoideae</taxon>
        <taxon>Cardueae</taxon>
        <taxon>Carduinae</taxon>
        <taxon>Cynara</taxon>
    </lineage>
</organism>
<dbReference type="EMBL" id="LEKV01004804">
    <property type="protein sequence ID" value="KVH92869.1"/>
    <property type="molecule type" value="Genomic_DNA"/>
</dbReference>
<dbReference type="SUPFAM" id="SSF54626">
    <property type="entry name" value="Chalcone isomerase"/>
    <property type="match status" value="1"/>
</dbReference>
<dbReference type="AlphaFoldDB" id="A0A103XLC9"/>
<dbReference type="InterPro" id="IPR044228">
    <property type="entry name" value="FAP1"/>
</dbReference>
<keyword evidence="3" id="KW-1185">Reference proteome</keyword>
<name>A0A103XLC9_CYNCS</name>
<proteinExistence type="predicted"/>
<feature type="region of interest" description="Disordered" evidence="1">
    <location>
        <begin position="1"/>
        <end position="27"/>
    </location>
</feature>
<feature type="compositionally biased region" description="Basic and acidic residues" evidence="1">
    <location>
        <begin position="13"/>
        <end position="22"/>
    </location>
</feature>
<comment type="caution">
    <text evidence="2">The sequence shown here is derived from an EMBL/GenBank/DDBJ whole genome shotgun (WGS) entry which is preliminary data.</text>
</comment>